<dbReference type="Gene3D" id="3.30.310.80">
    <property type="entry name" value="Kinase associated domain 1, KA1"/>
    <property type="match status" value="1"/>
</dbReference>
<reference evidence="12" key="1">
    <citation type="submission" date="2013-03" db="EMBL/GenBank/DDBJ databases">
        <title>The Genome Sequence of Anopheles epiroticus epiroticus2.</title>
        <authorList>
            <consortium name="The Broad Institute Genomics Platform"/>
            <person name="Neafsey D.E."/>
            <person name="Howell P."/>
            <person name="Walker B."/>
            <person name="Young S.K."/>
            <person name="Zeng Q."/>
            <person name="Gargeya S."/>
            <person name="Fitzgerald M."/>
            <person name="Haas B."/>
            <person name="Abouelleil A."/>
            <person name="Allen A.W."/>
            <person name="Alvarado L."/>
            <person name="Arachchi H.M."/>
            <person name="Berlin A.M."/>
            <person name="Chapman S.B."/>
            <person name="Gainer-Dewar J."/>
            <person name="Goldberg J."/>
            <person name="Griggs A."/>
            <person name="Gujja S."/>
            <person name="Hansen M."/>
            <person name="Howarth C."/>
            <person name="Imamovic A."/>
            <person name="Ireland A."/>
            <person name="Larimer J."/>
            <person name="McCowan C."/>
            <person name="Murphy C."/>
            <person name="Pearson M."/>
            <person name="Poon T.W."/>
            <person name="Priest M."/>
            <person name="Roberts A."/>
            <person name="Saif S."/>
            <person name="Shea T."/>
            <person name="Sisk P."/>
            <person name="Sykes S."/>
            <person name="Wortman J."/>
            <person name="Nusbaum C."/>
            <person name="Birren B."/>
        </authorList>
    </citation>
    <scope>NUCLEOTIDE SEQUENCE [LARGE SCALE GENOMIC DNA]</scope>
    <source>
        <strain evidence="12">Epiroticus2</strain>
    </source>
</reference>
<evidence type="ECO:0000256" key="2">
    <source>
        <dbReference type="ARBA" id="ARBA00022527"/>
    </source>
</evidence>
<keyword evidence="6" id="KW-0067">ATP-binding</keyword>
<organism evidence="11 12">
    <name type="scientific">Anopheles epiroticus</name>
    <dbReference type="NCBI Taxonomy" id="199890"/>
    <lineage>
        <taxon>Eukaryota</taxon>
        <taxon>Metazoa</taxon>
        <taxon>Ecdysozoa</taxon>
        <taxon>Arthropoda</taxon>
        <taxon>Hexapoda</taxon>
        <taxon>Insecta</taxon>
        <taxon>Pterygota</taxon>
        <taxon>Neoptera</taxon>
        <taxon>Endopterygota</taxon>
        <taxon>Diptera</taxon>
        <taxon>Nematocera</taxon>
        <taxon>Culicoidea</taxon>
        <taxon>Culicidae</taxon>
        <taxon>Anophelinae</taxon>
        <taxon>Anopheles</taxon>
    </lineage>
</organism>
<keyword evidence="4" id="KW-0547">Nucleotide-binding</keyword>
<feature type="compositionally biased region" description="Gly residues" evidence="9">
    <location>
        <begin position="255"/>
        <end position="276"/>
    </location>
</feature>
<comment type="catalytic activity">
    <reaction evidence="8">
        <text>L-seryl-[protein] + ATP = O-phospho-L-seryl-[protein] + ADP + H(+)</text>
        <dbReference type="Rhea" id="RHEA:17989"/>
        <dbReference type="Rhea" id="RHEA-COMP:9863"/>
        <dbReference type="Rhea" id="RHEA-COMP:11604"/>
        <dbReference type="ChEBI" id="CHEBI:15378"/>
        <dbReference type="ChEBI" id="CHEBI:29999"/>
        <dbReference type="ChEBI" id="CHEBI:30616"/>
        <dbReference type="ChEBI" id="CHEBI:83421"/>
        <dbReference type="ChEBI" id="CHEBI:456216"/>
        <dbReference type="EC" id="2.7.11.1"/>
    </reaction>
</comment>
<feature type="compositionally biased region" description="Basic and acidic residues" evidence="9">
    <location>
        <begin position="158"/>
        <end position="170"/>
    </location>
</feature>
<evidence type="ECO:0000256" key="1">
    <source>
        <dbReference type="ARBA" id="ARBA00012513"/>
    </source>
</evidence>
<accession>A0A182P1C4</accession>
<evidence type="ECO:0000256" key="4">
    <source>
        <dbReference type="ARBA" id="ARBA00022741"/>
    </source>
</evidence>
<dbReference type="EC" id="2.7.11.1" evidence="1"/>
<keyword evidence="12" id="KW-1185">Reference proteome</keyword>
<feature type="region of interest" description="Disordered" evidence="9">
    <location>
        <begin position="126"/>
        <end position="195"/>
    </location>
</feature>
<evidence type="ECO:0000256" key="7">
    <source>
        <dbReference type="ARBA" id="ARBA00047899"/>
    </source>
</evidence>
<keyword evidence="5" id="KW-0418">Kinase</keyword>
<dbReference type="AlphaFoldDB" id="A0A182P1C4"/>
<evidence type="ECO:0000256" key="8">
    <source>
        <dbReference type="ARBA" id="ARBA00048679"/>
    </source>
</evidence>
<evidence type="ECO:0000256" key="6">
    <source>
        <dbReference type="ARBA" id="ARBA00022840"/>
    </source>
</evidence>
<feature type="domain" description="KA1" evidence="10">
    <location>
        <begin position="72"/>
        <end position="121"/>
    </location>
</feature>
<feature type="compositionally biased region" description="Low complexity" evidence="9">
    <location>
        <begin position="1"/>
        <end position="17"/>
    </location>
</feature>
<dbReference type="EnsemblMetazoa" id="AEPI000706-RA">
    <property type="protein sequence ID" value="AEPI000706-PA"/>
    <property type="gene ID" value="AEPI000706"/>
</dbReference>
<feature type="region of interest" description="Disordered" evidence="9">
    <location>
        <begin position="1"/>
        <end position="20"/>
    </location>
</feature>
<evidence type="ECO:0000256" key="5">
    <source>
        <dbReference type="ARBA" id="ARBA00022777"/>
    </source>
</evidence>
<dbReference type="InterPro" id="IPR001772">
    <property type="entry name" value="KA1_dom"/>
</dbReference>
<evidence type="ECO:0000259" key="10">
    <source>
        <dbReference type="PROSITE" id="PS50032"/>
    </source>
</evidence>
<feature type="region of interest" description="Disordered" evidence="9">
    <location>
        <begin position="209"/>
        <end position="283"/>
    </location>
</feature>
<dbReference type="VEuPathDB" id="VectorBase:AEPI000706"/>
<feature type="compositionally biased region" description="Acidic residues" evidence="9">
    <location>
        <begin position="129"/>
        <end position="139"/>
    </location>
</feature>
<dbReference type="Pfam" id="PF02149">
    <property type="entry name" value="KA1"/>
    <property type="match status" value="1"/>
</dbReference>
<proteinExistence type="predicted"/>
<dbReference type="InterPro" id="IPR028375">
    <property type="entry name" value="KA1/Ssp2_C"/>
</dbReference>
<comment type="catalytic activity">
    <reaction evidence="7">
        <text>L-threonyl-[protein] + ATP = O-phospho-L-threonyl-[protein] + ADP + H(+)</text>
        <dbReference type="Rhea" id="RHEA:46608"/>
        <dbReference type="Rhea" id="RHEA-COMP:11060"/>
        <dbReference type="Rhea" id="RHEA-COMP:11605"/>
        <dbReference type="ChEBI" id="CHEBI:15378"/>
        <dbReference type="ChEBI" id="CHEBI:30013"/>
        <dbReference type="ChEBI" id="CHEBI:30616"/>
        <dbReference type="ChEBI" id="CHEBI:61977"/>
        <dbReference type="ChEBI" id="CHEBI:456216"/>
        <dbReference type="EC" id="2.7.11.1"/>
    </reaction>
</comment>
<sequence>PNDGQANTSTSTASTNTEEPVKPRVLRFTWSMKTTSPRLPDEIMAEIRSVLDKNNCDYEQRERFVLLCVHGDPNTDSLVQWEIEVCKLPRLSLNGVRFKRISGTSIGFKNIASKIAYDLQYHSVGSDTTQDDGDDEGGDNDGTAGGGGGGITETESESEQKRSNRTRRDGSGGAGAEDDSSVRMRTKTAGSASTGKRWSLVVVDGRSSLRRKDKERISSHHQQSLPRQRKERNKEEAEAPGPTPSRPETAATTSGDGGGSGGGSGDGGGGGGGGSTDTGCQPASYNSLFASLLRTTTL</sequence>
<name>A0A182P1C4_9DIPT</name>
<evidence type="ECO:0000313" key="12">
    <source>
        <dbReference type="Proteomes" id="UP000075885"/>
    </source>
</evidence>
<dbReference type="FunFam" id="3.30.310.80:FF:000001">
    <property type="entry name" value="Non-specific serine/threonine protein kinase"/>
    <property type="match status" value="1"/>
</dbReference>
<dbReference type="CDD" id="cd12196">
    <property type="entry name" value="MARK1-3_C"/>
    <property type="match status" value="1"/>
</dbReference>
<reference evidence="11" key="2">
    <citation type="submission" date="2020-05" db="UniProtKB">
        <authorList>
            <consortium name="EnsemblMetazoa"/>
        </authorList>
    </citation>
    <scope>IDENTIFICATION</scope>
    <source>
        <strain evidence="11">Epiroticus2</strain>
    </source>
</reference>
<evidence type="ECO:0000256" key="9">
    <source>
        <dbReference type="SAM" id="MobiDB-lite"/>
    </source>
</evidence>
<dbReference type="PROSITE" id="PS50032">
    <property type="entry name" value="KA1"/>
    <property type="match status" value="1"/>
</dbReference>
<dbReference type="STRING" id="199890.A0A182P1C4"/>
<keyword evidence="3" id="KW-0808">Transferase</keyword>
<dbReference type="GO" id="GO:0004674">
    <property type="term" value="F:protein serine/threonine kinase activity"/>
    <property type="evidence" value="ECO:0007669"/>
    <property type="project" value="UniProtKB-KW"/>
</dbReference>
<protein>
    <recommendedName>
        <fullName evidence="1">non-specific serine/threonine protein kinase</fullName>
        <ecNumber evidence="1">2.7.11.1</ecNumber>
    </recommendedName>
</protein>
<dbReference type="Proteomes" id="UP000075885">
    <property type="component" value="Unassembled WGS sequence"/>
</dbReference>
<dbReference type="GO" id="GO:0005524">
    <property type="term" value="F:ATP binding"/>
    <property type="evidence" value="ECO:0007669"/>
    <property type="project" value="UniProtKB-KW"/>
</dbReference>
<dbReference type="SUPFAM" id="SSF103243">
    <property type="entry name" value="KA1-like"/>
    <property type="match status" value="1"/>
</dbReference>
<evidence type="ECO:0000313" key="11">
    <source>
        <dbReference type="EnsemblMetazoa" id="AEPI000706-PA"/>
    </source>
</evidence>
<keyword evidence="2" id="KW-0723">Serine/threonine-protein kinase</keyword>
<evidence type="ECO:0000256" key="3">
    <source>
        <dbReference type="ARBA" id="ARBA00022679"/>
    </source>
</evidence>